<sequence>MGVPTLDENWLVLWRPDVALAVILQCGSYFALAGPLRPRFSGSVPINRQQGIAACMVFTLLYLAMGPLSLLAEHVLFTARVLQMLLLTQVMPPLLFLAVPNWLFERIATAPYLGEVVRASTRPVVAVVVYNLLATVFLLPGPLGAALANDLVHFAVQYSLIISAIFLWWPLLSRVPQMPQLSPGRQLLYLIFSMNFMMPIVVFLLFAQDAWYPFYAAGEARLNVASLADQQVGAVVMVVGMAVIYALRAIRPFLSHCDSAWYE</sequence>
<feature type="transmembrane region" description="Helical" evidence="6">
    <location>
        <begin position="12"/>
        <end position="32"/>
    </location>
</feature>
<feature type="transmembrane region" description="Helical" evidence="6">
    <location>
        <begin position="155"/>
        <end position="175"/>
    </location>
</feature>
<evidence type="ECO:0000256" key="1">
    <source>
        <dbReference type="ARBA" id="ARBA00004651"/>
    </source>
</evidence>
<feature type="transmembrane region" description="Helical" evidence="6">
    <location>
        <begin position="84"/>
        <end position="104"/>
    </location>
</feature>
<evidence type="ECO:0000256" key="2">
    <source>
        <dbReference type="ARBA" id="ARBA00022475"/>
    </source>
</evidence>
<keyword evidence="4 6" id="KW-1133">Transmembrane helix</keyword>
<feature type="transmembrane region" description="Helical" evidence="6">
    <location>
        <begin position="187"/>
        <end position="207"/>
    </location>
</feature>
<evidence type="ECO:0000313" key="8">
    <source>
        <dbReference type="Proteomes" id="UP000663505"/>
    </source>
</evidence>
<dbReference type="Pfam" id="PF09678">
    <property type="entry name" value="Caa3_CtaG"/>
    <property type="match status" value="1"/>
</dbReference>
<feature type="transmembrane region" description="Helical" evidence="6">
    <location>
        <begin position="52"/>
        <end position="72"/>
    </location>
</feature>
<comment type="subcellular location">
    <subcellularLocation>
        <location evidence="1">Cell membrane</location>
        <topology evidence="1">Multi-pass membrane protein</topology>
    </subcellularLocation>
</comment>
<organism evidence="7 8">
    <name type="scientific">Alicyclobacillus mengziensis</name>
    <dbReference type="NCBI Taxonomy" id="2931921"/>
    <lineage>
        <taxon>Bacteria</taxon>
        <taxon>Bacillati</taxon>
        <taxon>Bacillota</taxon>
        <taxon>Bacilli</taxon>
        <taxon>Bacillales</taxon>
        <taxon>Alicyclobacillaceae</taxon>
        <taxon>Alicyclobacillus</taxon>
    </lineage>
</organism>
<dbReference type="EMBL" id="CP071182">
    <property type="protein sequence ID" value="QSO46536.1"/>
    <property type="molecule type" value="Genomic_DNA"/>
</dbReference>
<keyword evidence="8" id="KW-1185">Reference proteome</keyword>
<evidence type="ECO:0000313" key="7">
    <source>
        <dbReference type="EMBL" id="QSO46536.1"/>
    </source>
</evidence>
<dbReference type="KEGG" id="afx:JZ786_19035"/>
<dbReference type="InterPro" id="IPR019108">
    <property type="entry name" value="Caa3_assmbl_CtaG-rel"/>
</dbReference>
<dbReference type="AlphaFoldDB" id="A0A9X7VWU5"/>
<evidence type="ECO:0000256" key="5">
    <source>
        <dbReference type="ARBA" id="ARBA00023136"/>
    </source>
</evidence>
<protein>
    <submittedName>
        <fullName evidence="7">Cytochrome c oxidase assembly protein</fullName>
    </submittedName>
</protein>
<dbReference type="GO" id="GO:0005886">
    <property type="term" value="C:plasma membrane"/>
    <property type="evidence" value="ECO:0007669"/>
    <property type="project" value="UniProtKB-SubCell"/>
</dbReference>
<dbReference type="RefSeq" id="WP_206655905.1">
    <property type="nucleotide sequence ID" value="NZ_CP071182.1"/>
</dbReference>
<reference evidence="7 8" key="1">
    <citation type="submission" date="2021-02" db="EMBL/GenBank/DDBJ databases">
        <title>Alicyclobacillus curvatus sp. nov. and Alicyclobacillus mengziensis sp. nov., two acidophilic bacteria isolated from acid mine drainage.</title>
        <authorList>
            <person name="Huang Y."/>
        </authorList>
    </citation>
    <scope>NUCLEOTIDE SEQUENCE [LARGE SCALE GENOMIC DNA]</scope>
    <source>
        <strain evidence="7 8">S30H14</strain>
    </source>
</reference>
<feature type="transmembrane region" description="Helical" evidence="6">
    <location>
        <begin position="227"/>
        <end position="247"/>
    </location>
</feature>
<accession>A0A9X7VWU5</accession>
<gene>
    <name evidence="7" type="ORF">JZ786_19035</name>
</gene>
<proteinExistence type="predicted"/>
<evidence type="ECO:0000256" key="4">
    <source>
        <dbReference type="ARBA" id="ARBA00022989"/>
    </source>
</evidence>
<keyword evidence="3 6" id="KW-0812">Transmembrane</keyword>
<evidence type="ECO:0000256" key="3">
    <source>
        <dbReference type="ARBA" id="ARBA00022692"/>
    </source>
</evidence>
<name>A0A9X7VWU5_9BACL</name>
<dbReference type="Proteomes" id="UP000663505">
    <property type="component" value="Chromosome"/>
</dbReference>
<keyword evidence="5 6" id="KW-0472">Membrane</keyword>
<keyword evidence="2" id="KW-1003">Cell membrane</keyword>
<feature type="transmembrane region" description="Helical" evidence="6">
    <location>
        <begin position="124"/>
        <end position="143"/>
    </location>
</feature>
<evidence type="ECO:0000256" key="6">
    <source>
        <dbReference type="SAM" id="Phobius"/>
    </source>
</evidence>